<dbReference type="GO" id="GO:0061061">
    <property type="term" value="P:muscle structure development"/>
    <property type="evidence" value="ECO:0007669"/>
    <property type="project" value="TreeGrafter"/>
</dbReference>
<dbReference type="Pfam" id="PF00595">
    <property type="entry name" value="PDZ"/>
    <property type="match status" value="1"/>
</dbReference>
<dbReference type="PROSITE" id="PS50106">
    <property type="entry name" value="PDZ"/>
    <property type="match status" value="1"/>
</dbReference>
<sequence>MKLGGVGPRKNTHTVTLRRDGPYTPWGIRLVGGADLGAPLVITRAQVGSPSEGELKRGDVVRKIGDYDARDLRHEDAQNLFRSAGNSISLVVERQGANSPALAAVGASATLPRARTQPLPQVRPTTPLTPLAGPLSPANKPPVAGGVATPFAIASQAQGLNRPSTPGGGRPGAGSPYVLPSPLAMAPQPPRNLPISFPPPLPDRPLEEDINAQPYRTTPLVLPGAKVKKDAAQTESYLRHHPNPMFRAPPSHYDPSVEVLMKQKVADTVLQRVVGEEAAGTKVVHKQFNSPIGLYSDQNIAETIQSQTGATPARTSTLDRRNQVPVSLKKTYVYDPSKSETFKALKESEFGEEVQEMSQPVQPKVFTPQVNKNVHFKKPVSAPHQTYVNSLGNTADNIQQSGSFRRLMNAVLGESEY</sequence>
<keyword evidence="3" id="KW-0862">Zinc</keyword>
<dbReference type="InterPro" id="IPR001478">
    <property type="entry name" value="PDZ"/>
</dbReference>
<dbReference type="AlphaFoldDB" id="A0AAN9VH32"/>
<evidence type="ECO:0000256" key="1">
    <source>
        <dbReference type="ARBA" id="ARBA00004496"/>
    </source>
</evidence>
<keyword evidence="2" id="KW-0963">Cytoplasm</keyword>
<dbReference type="Gene3D" id="2.30.42.10">
    <property type="match status" value="1"/>
</dbReference>
<comment type="caution">
    <text evidence="5">The sequence shown here is derived from an EMBL/GenBank/DDBJ whole genome shotgun (WGS) entry which is preliminary data.</text>
</comment>
<evidence type="ECO:0000313" key="6">
    <source>
        <dbReference type="Proteomes" id="UP001378592"/>
    </source>
</evidence>
<evidence type="ECO:0000256" key="2">
    <source>
        <dbReference type="ARBA" id="ARBA00022490"/>
    </source>
</evidence>
<dbReference type="GO" id="GO:0031941">
    <property type="term" value="C:filamentous actin"/>
    <property type="evidence" value="ECO:0007669"/>
    <property type="project" value="TreeGrafter"/>
</dbReference>
<protein>
    <recommendedName>
        <fullName evidence="4">PDZ domain-containing protein</fullName>
    </recommendedName>
</protein>
<organism evidence="5 6">
    <name type="scientific">Gryllus longicercus</name>
    <dbReference type="NCBI Taxonomy" id="2509291"/>
    <lineage>
        <taxon>Eukaryota</taxon>
        <taxon>Metazoa</taxon>
        <taxon>Ecdysozoa</taxon>
        <taxon>Arthropoda</taxon>
        <taxon>Hexapoda</taxon>
        <taxon>Insecta</taxon>
        <taxon>Pterygota</taxon>
        <taxon>Neoptera</taxon>
        <taxon>Polyneoptera</taxon>
        <taxon>Orthoptera</taxon>
        <taxon>Ensifera</taxon>
        <taxon>Gryllidea</taxon>
        <taxon>Grylloidea</taxon>
        <taxon>Gryllidae</taxon>
        <taxon>Gryllinae</taxon>
        <taxon>Gryllus</taxon>
    </lineage>
</organism>
<dbReference type="GO" id="GO:0001725">
    <property type="term" value="C:stress fiber"/>
    <property type="evidence" value="ECO:0007669"/>
    <property type="project" value="TreeGrafter"/>
</dbReference>
<dbReference type="GO" id="GO:0030036">
    <property type="term" value="P:actin cytoskeleton organization"/>
    <property type="evidence" value="ECO:0007669"/>
    <property type="project" value="TreeGrafter"/>
</dbReference>
<accession>A0AAN9VH32</accession>
<comment type="subcellular location">
    <subcellularLocation>
        <location evidence="1">Cytoplasm</location>
    </subcellularLocation>
</comment>
<keyword evidence="3" id="KW-0479">Metal-binding</keyword>
<dbReference type="PANTHER" id="PTHR24214">
    <property type="entry name" value="PDZ AND LIM DOMAIN PROTEIN ZASP"/>
    <property type="match status" value="1"/>
</dbReference>
<dbReference type="SMART" id="SM00735">
    <property type="entry name" value="ZM"/>
    <property type="match status" value="1"/>
</dbReference>
<dbReference type="EMBL" id="JAZDUA010000262">
    <property type="protein sequence ID" value="KAK7862721.1"/>
    <property type="molecule type" value="Genomic_DNA"/>
</dbReference>
<gene>
    <name evidence="5" type="ORF">R5R35_005993</name>
</gene>
<dbReference type="InterPro" id="IPR031847">
    <property type="entry name" value="PDLI1-4/Zasp-like_mid"/>
</dbReference>
<evidence type="ECO:0000259" key="4">
    <source>
        <dbReference type="PROSITE" id="PS50106"/>
    </source>
</evidence>
<dbReference type="SUPFAM" id="SSF50156">
    <property type="entry name" value="PDZ domain-like"/>
    <property type="match status" value="1"/>
</dbReference>
<dbReference type="Proteomes" id="UP001378592">
    <property type="component" value="Unassembled WGS sequence"/>
</dbReference>
<dbReference type="CDD" id="cd23068">
    <property type="entry name" value="PDZ_ZASP52-like"/>
    <property type="match status" value="1"/>
</dbReference>
<dbReference type="GO" id="GO:0005912">
    <property type="term" value="C:adherens junction"/>
    <property type="evidence" value="ECO:0007669"/>
    <property type="project" value="TreeGrafter"/>
</dbReference>
<keyword evidence="6" id="KW-1185">Reference proteome</keyword>
<dbReference type="GO" id="GO:0003779">
    <property type="term" value="F:actin binding"/>
    <property type="evidence" value="ECO:0007669"/>
    <property type="project" value="TreeGrafter"/>
</dbReference>
<dbReference type="GO" id="GO:0030018">
    <property type="term" value="C:Z disc"/>
    <property type="evidence" value="ECO:0007669"/>
    <property type="project" value="TreeGrafter"/>
</dbReference>
<dbReference type="GO" id="GO:0051371">
    <property type="term" value="F:muscle alpha-actinin binding"/>
    <property type="evidence" value="ECO:0007669"/>
    <property type="project" value="TreeGrafter"/>
</dbReference>
<dbReference type="PANTHER" id="PTHR24214:SF55">
    <property type="entry name" value="Z BAND ALTERNATIVELY SPLICED PDZ-MOTIF PROTEIN 66, ISOFORM E"/>
    <property type="match status" value="1"/>
</dbReference>
<dbReference type="InterPro" id="IPR036034">
    <property type="entry name" value="PDZ_sf"/>
</dbReference>
<dbReference type="FunFam" id="2.30.42.10:FF:000192">
    <property type="entry name" value="Uncharacterized protein, isoform J"/>
    <property type="match status" value="1"/>
</dbReference>
<dbReference type="InterPro" id="IPR006643">
    <property type="entry name" value="Zasp-like_motif"/>
</dbReference>
<name>A0AAN9VH32_9ORTH</name>
<feature type="domain" description="PDZ" evidence="4">
    <location>
        <begin position="14"/>
        <end position="96"/>
    </location>
</feature>
<dbReference type="SMART" id="SM00228">
    <property type="entry name" value="PDZ"/>
    <property type="match status" value="1"/>
</dbReference>
<evidence type="ECO:0000256" key="3">
    <source>
        <dbReference type="ARBA" id="ARBA00023038"/>
    </source>
</evidence>
<evidence type="ECO:0000313" key="5">
    <source>
        <dbReference type="EMBL" id="KAK7862721.1"/>
    </source>
</evidence>
<dbReference type="Pfam" id="PF15936">
    <property type="entry name" value="DUF4749"/>
    <property type="match status" value="1"/>
</dbReference>
<proteinExistence type="predicted"/>
<keyword evidence="3" id="KW-0440">LIM domain</keyword>
<reference evidence="5 6" key="1">
    <citation type="submission" date="2024-03" db="EMBL/GenBank/DDBJ databases">
        <title>The genome assembly and annotation of the cricket Gryllus longicercus Weissman &amp; Gray.</title>
        <authorList>
            <person name="Szrajer S."/>
            <person name="Gray D."/>
            <person name="Ylla G."/>
        </authorList>
    </citation>
    <scope>NUCLEOTIDE SEQUENCE [LARGE SCALE GENOMIC DNA]</scope>
    <source>
        <strain evidence="5">DAG 2021-001</strain>
        <tissue evidence="5">Whole body minus gut</tissue>
    </source>
</reference>
<dbReference type="InterPro" id="IPR050604">
    <property type="entry name" value="PDZ-LIM_domain"/>
</dbReference>